<keyword evidence="3" id="KW-1185">Reference proteome</keyword>
<evidence type="ECO:0000256" key="1">
    <source>
        <dbReference type="SAM" id="MobiDB-lite"/>
    </source>
</evidence>
<feature type="region of interest" description="Disordered" evidence="1">
    <location>
        <begin position="55"/>
        <end position="75"/>
    </location>
</feature>
<dbReference type="Proteomes" id="UP000044841">
    <property type="component" value="Unassembled WGS sequence"/>
</dbReference>
<evidence type="ECO:0000313" key="2">
    <source>
        <dbReference type="EMBL" id="CUA77382.1"/>
    </source>
</evidence>
<dbReference type="AlphaFoldDB" id="A0A0K6GFK3"/>
<protein>
    <submittedName>
        <fullName evidence="2">Uncharacterized protein</fullName>
    </submittedName>
</protein>
<feature type="compositionally biased region" description="Polar residues" evidence="1">
    <location>
        <begin position="62"/>
        <end position="74"/>
    </location>
</feature>
<dbReference type="Gene3D" id="3.40.50.720">
    <property type="entry name" value="NAD(P)-binding Rossmann-like Domain"/>
    <property type="match status" value="1"/>
</dbReference>
<organism evidence="2 3">
    <name type="scientific">Rhizoctonia solani</name>
    <dbReference type="NCBI Taxonomy" id="456999"/>
    <lineage>
        <taxon>Eukaryota</taxon>
        <taxon>Fungi</taxon>
        <taxon>Dikarya</taxon>
        <taxon>Basidiomycota</taxon>
        <taxon>Agaricomycotina</taxon>
        <taxon>Agaricomycetes</taxon>
        <taxon>Cantharellales</taxon>
        <taxon>Ceratobasidiaceae</taxon>
        <taxon>Rhizoctonia</taxon>
    </lineage>
</organism>
<dbReference type="EMBL" id="CYGV01001837">
    <property type="protein sequence ID" value="CUA77382.1"/>
    <property type="molecule type" value="Genomic_DNA"/>
</dbReference>
<proteinExistence type="predicted"/>
<accession>A0A0K6GFK3</accession>
<sequence length="312" mass="35156">MTLWTFNLRSNDSDIEDEEAESPYNELEELFGTTEDKPIPWSIAKIAHSRNVVPKPKPTWEATGNPSWRSSGPRSRTVKDERVVSTETRRTSYDLYTMSKIEDGVYIISVSIRPGCITDPGEGRWVPLVPHKSLGKDADRIKIKYSEDQGAYSLQFEKSGKYLTFEGLPALSNKLLDGDKPRYFKNEQQPYGPDKYANSVANSLLTVGLCSIKVAENKFFRIVLAMERVIPLWNWAYFLTKRLTVRGFVVGELEAQVGKPKVFYEKMVPLVANGQIKWNEHVFEGLDKAGDAILAVQKGDNTAKTVVKVADA</sequence>
<reference evidence="2 3" key="1">
    <citation type="submission" date="2015-07" db="EMBL/GenBank/DDBJ databases">
        <authorList>
            <person name="Noorani M."/>
        </authorList>
    </citation>
    <scope>NUCLEOTIDE SEQUENCE [LARGE SCALE GENOMIC DNA]</scope>
    <source>
        <strain evidence="2">BBA 69670</strain>
    </source>
</reference>
<gene>
    <name evidence="2" type="ORF">RSOLAG22IIIB_12716</name>
</gene>
<name>A0A0K6GFK3_9AGAM</name>
<dbReference type="Gene3D" id="3.90.180.10">
    <property type="entry name" value="Medium-chain alcohol dehydrogenases, catalytic domain"/>
    <property type="match status" value="1"/>
</dbReference>
<evidence type="ECO:0000313" key="3">
    <source>
        <dbReference type="Proteomes" id="UP000044841"/>
    </source>
</evidence>